<evidence type="ECO:0000256" key="1">
    <source>
        <dbReference type="ARBA" id="ARBA00004413"/>
    </source>
</evidence>
<dbReference type="AlphaFoldDB" id="A0A928KR43"/>
<dbReference type="GO" id="GO:0006935">
    <property type="term" value="P:chemotaxis"/>
    <property type="evidence" value="ECO:0007669"/>
    <property type="project" value="UniProtKB-KW"/>
</dbReference>
<keyword evidence="12" id="KW-0282">Flagellum</keyword>
<gene>
    <name evidence="12" type="primary">fliJ</name>
    <name evidence="12" type="ORF">E7512_03510</name>
</gene>
<evidence type="ECO:0000256" key="3">
    <source>
        <dbReference type="ARBA" id="ARBA00020392"/>
    </source>
</evidence>
<evidence type="ECO:0000256" key="4">
    <source>
        <dbReference type="ARBA" id="ARBA00022448"/>
    </source>
</evidence>
<keyword evidence="12" id="KW-0966">Cell projection</keyword>
<keyword evidence="11" id="KW-0175">Coiled coil</keyword>
<comment type="similarity">
    <text evidence="2">Belongs to the FliJ family.</text>
</comment>
<dbReference type="InterPro" id="IPR053716">
    <property type="entry name" value="Flag_assembly_chemotaxis_eff"/>
</dbReference>
<dbReference type="GO" id="GO:0005886">
    <property type="term" value="C:plasma membrane"/>
    <property type="evidence" value="ECO:0007669"/>
    <property type="project" value="UniProtKB-SubCell"/>
</dbReference>
<keyword evidence="7" id="KW-1005">Bacterial flagellum biogenesis</keyword>
<evidence type="ECO:0000256" key="8">
    <source>
        <dbReference type="ARBA" id="ARBA00022927"/>
    </source>
</evidence>
<dbReference type="EMBL" id="SVNY01000002">
    <property type="protein sequence ID" value="MBE6832639.1"/>
    <property type="molecule type" value="Genomic_DNA"/>
</dbReference>
<comment type="subcellular location">
    <subcellularLocation>
        <location evidence="1">Cell membrane</location>
        <topology evidence="1">Peripheral membrane protein</topology>
        <orientation evidence="1">Cytoplasmic side</orientation>
    </subcellularLocation>
</comment>
<dbReference type="GO" id="GO:0009288">
    <property type="term" value="C:bacterial-type flagellum"/>
    <property type="evidence" value="ECO:0007669"/>
    <property type="project" value="InterPro"/>
</dbReference>
<comment type="caution">
    <text evidence="12">The sequence shown here is derived from an EMBL/GenBank/DDBJ whole genome shotgun (WGS) entry which is preliminary data.</text>
</comment>
<dbReference type="GO" id="GO:0071973">
    <property type="term" value="P:bacterial-type flagellum-dependent cell motility"/>
    <property type="evidence" value="ECO:0007669"/>
    <property type="project" value="InterPro"/>
</dbReference>
<keyword evidence="12" id="KW-0969">Cilium</keyword>
<keyword evidence="4" id="KW-0813">Transport</keyword>
<evidence type="ECO:0000256" key="7">
    <source>
        <dbReference type="ARBA" id="ARBA00022795"/>
    </source>
</evidence>
<evidence type="ECO:0000256" key="2">
    <source>
        <dbReference type="ARBA" id="ARBA00010004"/>
    </source>
</evidence>
<dbReference type="GO" id="GO:0044781">
    <property type="term" value="P:bacterial-type flagellum organization"/>
    <property type="evidence" value="ECO:0007669"/>
    <property type="project" value="UniProtKB-KW"/>
</dbReference>
<feature type="coiled-coil region" evidence="11">
    <location>
        <begin position="26"/>
        <end position="108"/>
    </location>
</feature>
<evidence type="ECO:0000256" key="5">
    <source>
        <dbReference type="ARBA" id="ARBA00022475"/>
    </source>
</evidence>
<dbReference type="Proteomes" id="UP000754750">
    <property type="component" value="Unassembled WGS sequence"/>
</dbReference>
<protein>
    <recommendedName>
        <fullName evidence="3">Flagellar FliJ protein</fullName>
    </recommendedName>
</protein>
<reference evidence="12" key="1">
    <citation type="submission" date="2019-04" db="EMBL/GenBank/DDBJ databases">
        <title>Evolution of Biomass-Degrading Anaerobic Consortia Revealed by Metagenomics.</title>
        <authorList>
            <person name="Peng X."/>
        </authorList>
    </citation>
    <scope>NUCLEOTIDE SEQUENCE</scope>
    <source>
        <strain evidence="12">SIG551</strain>
    </source>
</reference>
<dbReference type="GO" id="GO:0015031">
    <property type="term" value="P:protein transport"/>
    <property type="evidence" value="ECO:0007669"/>
    <property type="project" value="UniProtKB-KW"/>
</dbReference>
<keyword evidence="6" id="KW-0145">Chemotaxis</keyword>
<keyword evidence="8" id="KW-0653">Protein transport</keyword>
<dbReference type="Gene3D" id="1.10.287.1700">
    <property type="match status" value="1"/>
</dbReference>
<dbReference type="Pfam" id="PF02050">
    <property type="entry name" value="FliJ"/>
    <property type="match status" value="1"/>
</dbReference>
<organism evidence="12 13">
    <name type="scientific">Faecalispora sporosphaeroides</name>
    <dbReference type="NCBI Taxonomy" id="1549"/>
    <lineage>
        <taxon>Bacteria</taxon>
        <taxon>Bacillati</taxon>
        <taxon>Bacillota</taxon>
        <taxon>Clostridia</taxon>
        <taxon>Eubacteriales</taxon>
        <taxon>Oscillospiraceae</taxon>
        <taxon>Faecalispora</taxon>
    </lineage>
</organism>
<sequence>MKKFVFTLEKVLRFHEQELGVKKQELSALRASLRDLDHEIQRVKLELSQLNQEMSRAMISGLNARDIAVYKMYFRSMELNIRRLETQRVELRNKVEEKQASVVQSNQEISGLEKLRDKQFDEYNAGCRRRQELEIEEFVSQGIKVS</sequence>
<evidence type="ECO:0000313" key="13">
    <source>
        <dbReference type="Proteomes" id="UP000754750"/>
    </source>
</evidence>
<accession>A0A928KR43</accession>
<keyword evidence="10" id="KW-1006">Bacterial flagellum protein export</keyword>
<evidence type="ECO:0000256" key="9">
    <source>
        <dbReference type="ARBA" id="ARBA00023136"/>
    </source>
</evidence>
<evidence type="ECO:0000256" key="11">
    <source>
        <dbReference type="SAM" id="Coils"/>
    </source>
</evidence>
<dbReference type="InterPro" id="IPR012823">
    <property type="entry name" value="Flagell_FliJ"/>
</dbReference>
<evidence type="ECO:0000256" key="6">
    <source>
        <dbReference type="ARBA" id="ARBA00022500"/>
    </source>
</evidence>
<name>A0A928KR43_9FIRM</name>
<keyword evidence="5" id="KW-1003">Cell membrane</keyword>
<evidence type="ECO:0000256" key="10">
    <source>
        <dbReference type="ARBA" id="ARBA00023225"/>
    </source>
</evidence>
<evidence type="ECO:0000313" key="12">
    <source>
        <dbReference type="EMBL" id="MBE6832639.1"/>
    </source>
</evidence>
<dbReference type="NCBIfam" id="TIGR02473">
    <property type="entry name" value="flagell_FliJ"/>
    <property type="match status" value="1"/>
</dbReference>
<dbReference type="RefSeq" id="WP_326839993.1">
    <property type="nucleotide sequence ID" value="NZ_SVNY01000002.1"/>
</dbReference>
<keyword evidence="9" id="KW-0472">Membrane</keyword>
<proteinExistence type="inferred from homology"/>